<feature type="transmembrane region" description="Helical" evidence="6">
    <location>
        <begin position="99"/>
        <end position="119"/>
    </location>
</feature>
<dbReference type="CDD" id="cd06580">
    <property type="entry name" value="TM_PBP1_transp_TpRbsC_like"/>
    <property type="match status" value="1"/>
</dbReference>
<dbReference type="Proteomes" id="UP000199659">
    <property type="component" value="Unassembled WGS sequence"/>
</dbReference>
<feature type="transmembrane region" description="Helical" evidence="6">
    <location>
        <begin position="290"/>
        <end position="315"/>
    </location>
</feature>
<gene>
    <name evidence="7" type="ORF">SAMN05661086_00558</name>
</gene>
<dbReference type="GO" id="GO:0005886">
    <property type="term" value="C:plasma membrane"/>
    <property type="evidence" value="ECO:0007669"/>
    <property type="project" value="UniProtKB-SubCell"/>
</dbReference>
<feature type="transmembrane region" description="Helical" evidence="6">
    <location>
        <begin position="69"/>
        <end position="92"/>
    </location>
</feature>
<name>A0A1I6I915_9FIRM</name>
<feature type="transmembrane region" description="Helical" evidence="6">
    <location>
        <begin position="28"/>
        <end position="49"/>
    </location>
</feature>
<evidence type="ECO:0000256" key="3">
    <source>
        <dbReference type="ARBA" id="ARBA00022692"/>
    </source>
</evidence>
<comment type="subcellular location">
    <subcellularLocation>
        <location evidence="1">Cell membrane</location>
        <topology evidence="1">Multi-pass membrane protein</topology>
    </subcellularLocation>
</comment>
<evidence type="ECO:0000313" key="8">
    <source>
        <dbReference type="Proteomes" id="UP000199659"/>
    </source>
</evidence>
<dbReference type="RefSeq" id="WP_092559176.1">
    <property type="nucleotide sequence ID" value="NZ_FOYZ01000002.1"/>
</dbReference>
<keyword evidence="8" id="KW-1185">Reference proteome</keyword>
<dbReference type="OrthoDB" id="45037at2"/>
<dbReference type="GO" id="GO:0022857">
    <property type="term" value="F:transmembrane transporter activity"/>
    <property type="evidence" value="ECO:0007669"/>
    <property type="project" value="InterPro"/>
</dbReference>
<protein>
    <submittedName>
        <fullName evidence="7">Nucleoside ABC transporter membrane protein</fullName>
    </submittedName>
</protein>
<reference evidence="7 8" key="1">
    <citation type="submission" date="2016-10" db="EMBL/GenBank/DDBJ databases">
        <authorList>
            <person name="de Groot N.N."/>
        </authorList>
    </citation>
    <scope>NUCLEOTIDE SEQUENCE [LARGE SCALE GENOMIC DNA]</scope>
    <source>
        <strain evidence="7 8">743A</strain>
    </source>
</reference>
<dbReference type="EMBL" id="FOYZ01000002">
    <property type="protein sequence ID" value="SFR63149.1"/>
    <property type="molecule type" value="Genomic_DNA"/>
</dbReference>
<evidence type="ECO:0000256" key="1">
    <source>
        <dbReference type="ARBA" id="ARBA00004651"/>
    </source>
</evidence>
<dbReference type="PANTHER" id="PTHR47089">
    <property type="entry name" value="ABC TRANSPORTER, PERMEASE PROTEIN"/>
    <property type="match status" value="1"/>
</dbReference>
<dbReference type="PANTHER" id="PTHR47089:SF1">
    <property type="entry name" value="GUANOSINE ABC TRANSPORTER PERMEASE PROTEIN NUPP"/>
    <property type="match status" value="1"/>
</dbReference>
<accession>A0A1I6I915</accession>
<evidence type="ECO:0000256" key="4">
    <source>
        <dbReference type="ARBA" id="ARBA00022989"/>
    </source>
</evidence>
<evidence type="ECO:0000256" key="2">
    <source>
        <dbReference type="ARBA" id="ARBA00022475"/>
    </source>
</evidence>
<keyword evidence="4 6" id="KW-1133">Transmembrane helix</keyword>
<evidence type="ECO:0000313" key="7">
    <source>
        <dbReference type="EMBL" id="SFR63149.1"/>
    </source>
</evidence>
<proteinExistence type="predicted"/>
<sequence length="370" mass="40336">MSNRVEKKIKEPFIRIEKRADLSSKVKWLLYTSAFFTAIVVGGIFLLAVGVNPLKAYGKIVEGAFRSKMAVEATIKLAVPLLISSLGITLAFKMKFWNIGAEGQIIMGGIFSTYFALFHADWPHFVLMTVMLLAGILGGGLWAVIPAWFKTKYGTNETLFTLMLNYIALYLIKYLTEGPWKDPEASGFPKIASFEANARLDKIFNVHAGWLIGLLLVLAVYAYLKYTKQGFEISIVGESQNTARYAGMNVKGIVVRTLFLSGAICGIAGMCQVSGAAFTLSEGVAGGVGFTAIIVAWLARLNPFIILVITAGFSILEKGCSVMQSTFGISTAVSSILQGIILFVILAFDFFSSYKLVIKKQKKGGAKNDY</sequence>
<feature type="transmembrane region" description="Helical" evidence="6">
    <location>
        <begin position="253"/>
        <end position="278"/>
    </location>
</feature>
<dbReference type="STRING" id="37658.SAMN05661086_00558"/>
<feature type="transmembrane region" description="Helical" evidence="6">
    <location>
        <begin position="327"/>
        <end position="348"/>
    </location>
</feature>
<feature type="transmembrane region" description="Helical" evidence="6">
    <location>
        <begin position="125"/>
        <end position="145"/>
    </location>
</feature>
<evidence type="ECO:0000256" key="5">
    <source>
        <dbReference type="ARBA" id="ARBA00023136"/>
    </source>
</evidence>
<dbReference type="InterPro" id="IPR001851">
    <property type="entry name" value="ABC_transp_permease"/>
</dbReference>
<feature type="transmembrane region" description="Helical" evidence="6">
    <location>
        <begin position="203"/>
        <end position="224"/>
    </location>
</feature>
<keyword evidence="3 6" id="KW-0812">Transmembrane</keyword>
<feature type="transmembrane region" description="Helical" evidence="6">
    <location>
        <begin position="157"/>
        <end position="176"/>
    </location>
</feature>
<evidence type="ECO:0000256" key="6">
    <source>
        <dbReference type="SAM" id="Phobius"/>
    </source>
</evidence>
<dbReference type="Pfam" id="PF02653">
    <property type="entry name" value="BPD_transp_2"/>
    <property type="match status" value="1"/>
</dbReference>
<organism evidence="7 8">
    <name type="scientific">Anaeromicropila populeti</name>
    <dbReference type="NCBI Taxonomy" id="37658"/>
    <lineage>
        <taxon>Bacteria</taxon>
        <taxon>Bacillati</taxon>
        <taxon>Bacillota</taxon>
        <taxon>Clostridia</taxon>
        <taxon>Lachnospirales</taxon>
        <taxon>Lachnospiraceae</taxon>
        <taxon>Anaeromicropila</taxon>
    </lineage>
</organism>
<keyword evidence="5 6" id="KW-0472">Membrane</keyword>
<keyword evidence="2" id="KW-1003">Cell membrane</keyword>
<dbReference type="AlphaFoldDB" id="A0A1I6I915"/>